<feature type="domain" description="FAD linked oxidase N-terminal" evidence="1">
    <location>
        <begin position="46"/>
        <end position="123"/>
    </location>
</feature>
<keyword evidence="3" id="KW-1185">Reference proteome</keyword>
<dbReference type="Proteomes" id="UP001180020">
    <property type="component" value="Unassembled WGS sequence"/>
</dbReference>
<evidence type="ECO:0000259" key="1">
    <source>
        <dbReference type="Pfam" id="PF01565"/>
    </source>
</evidence>
<proteinExistence type="predicted"/>
<gene>
    <name evidence="2" type="ORF">QJS10_CPB17g00215</name>
</gene>
<organism evidence="2 3">
    <name type="scientific">Acorus calamus</name>
    <name type="common">Sweet flag</name>
    <dbReference type="NCBI Taxonomy" id="4465"/>
    <lineage>
        <taxon>Eukaryota</taxon>
        <taxon>Viridiplantae</taxon>
        <taxon>Streptophyta</taxon>
        <taxon>Embryophyta</taxon>
        <taxon>Tracheophyta</taxon>
        <taxon>Spermatophyta</taxon>
        <taxon>Magnoliopsida</taxon>
        <taxon>Liliopsida</taxon>
        <taxon>Acoraceae</taxon>
        <taxon>Acorus</taxon>
    </lineage>
</organism>
<reference evidence="2" key="2">
    <citation type="submission" date="2023-06" db="EMBL/GenBank/DDBJ databases">
        <authorList>
            <person name="Ma L."/>
            <person name="Liu K.-W."/>
            <person name="Li Z."/>
            <person name="Hsiao Y.-Y."/>
            <person name="Qi Y."/>
            <person name="Fu T."/>
            <person name="Tang G."/>
            <person name="Zhang D."/>
            <person name="Sun W.-H."/>
            <person name="Liu D.-K."/>
            <person name="Li Y."/>
            <person name="Chen G.-Z."/>
            <person name="Liu X.-D."/>
            <person name="Liao X.-Y."/>
            <person name="Jiang Y.-T."/>
            <person name="Yu X."/>
            <person name="Hao Y."/>
            <person name="Huang J."/>
            <person name="Zhao X.-W."/>
            <person name="Ke S."/>
            <person name="Chen Y.-Y."/>
            <person name="Wu W.-L."/>
            <person name="Hsu J.-L."/>
            <person name="Lin Y.-F."/>
            <person name="Huang M.-D."/>
            <person name="Li C.-Y."/>
            <person name="Huang L."/>
            <person name="Wang Z.-W."/>
            <person name="Zhao X."/>
            <person name="Zhong W.-Y."/>
            <person name="Peng D.-H."/>
            <person name="Ahmad S."/>
            <person name="Lan S."/>
            <person name="Zhang J.-S."/>
            <person name="Tsai W.-C."/>
            <person name="Van De Peer Y."/>
            <person name="Liu Z.-J."/>
        </authorList>
    </citation>
    <scope>NUCLEOTIDE SEQUENCE</scope>
    <source>
        <strain evidence="2">CP</strain>
        <tissue evidence="2">Leaves</tissue>
    </source>
</reference>
<name>A0AAV9CWJ3_ACOCL</name>
<dbReference type="InterPro" id="IPR016169">
    <property type="entry name" value="FAD-bd_PCMH_sub2"/>
</dbReference>
<comment type="caution">
    <text evidence="2">The sequence shown here is derived from an EMBL/GenBank/DDBJ whole genome shotgun (WGS) entry which is preliminary data.</text>
</comment>
<dbReference type="InterPro" id="IPR036318">
    <property type="entry name" value="FAD-bd_PCMH-like_sf"/>
</dbReference>
<reference evidence="2" key="1">
    <citation type="journal article" date="2023" name="Nat. Commun.">
        <title>Diploid and tetraploid genomes of Acorus and the evolution of monocots.</title>
        <authorList>
            <person name="Ma L."/>
            <person name="Liu K.W."/>
            <person name="Li Z."/>
            <person name="Hsiao Y.Y."/>
            <person name="Qi Y."/>
            <person name="Fu T."/>
            <person name="Tang G.D."/>
            <person name="Zhang D."/>
            <person name="Sun W.H."/>
            <person name="Liu D.K."/>
            <person name="Li Y."/>
            <person name="Chen G.Z."/>
            <person name="Liu X.D."/>
            <person name="Liao X.Y."/>
            <person name="Jiang Y.T."/>
            <person name="Yu X."/>
            <person name="Hao Y."/>
            <person name="Huang J."/>
            <person name="Zhao X.W."/>
            <person name="Ke S."/>
            <person name="Chen Y.Y."/>
            <person name="Wu W.L."/>
            <person name="Hsu J.L."/>
            <person name="Lin Y.F."/>
            <person name="Huang M.D."/>
            <person name="Li C.Y."/>
            <person name="Huang L."/>
            <person name="Wang Z.W."/>
            <person name="Zhao X."/>
            <person name="Zhong W.Y."/>
            <person name="Peng D.H."/>
            <person name="Ahmad S."/>
            <person name="Lan S."/>
            <person name="Zhang J.S."/>
            <person name="Tsai W.C."/>
            <person name="Van de Peer Y."/>
            <person name="Liu Z.J."/>
        </authorList>
    </citation>
    <scope>NUCLEOTIDE SEQUENCE</scope>
    <source>
        <strain evidence="2">CP</strain>
    </source>
</reference>
<evidence type="ECO:0000313" key="2">
    <source>
        <dbReference type="EMBL" id="KAK1293292.1"/>
    </source>
</evidence>
<dbReference type="SUPFAM" id="SSF56176">
    <property type="entry name" value="FAD-binding/transporter-associated domain-like"/>
    <property type="match status" value="1"/>
</dbReference>
<sequence length="135" mass="14946">MENNILYCKSELLECIQISPTTIKVIHSMHECTTPSSPTYSLPPFTIVDLSSLRKIDVDARNDFTWVQSGAILGEIYYKVAQARKTHGFPSGLCSMIDIGGHFCGGGFGTMLMEHGVTVDHVDLTSMDEDLFWAI</sequence>
<protein>
    <submittedName>
        <fullName evidence="2">Reticuline oxidase-like protein</fullName>
    </submittedName>
</protein>
<evidence type="ECO:0000313" key="3">
    <source>
        <dbReference type="Proteomes" id="UP001180020"/>
    </source>
</evidence>
<dbReference type="PANTHER" id="PTHR32448">
    <property type="entry name" value="OS08G0158400 PROTEIN"/>
    <property type="match status" value="1"/>
</dbReference>
<dbReference type="Pfam" id="PF01565">
    <property type="entry name" value="FAD_binding_4"/>
    <property type="match status" value="1"/>
</dbReference>
<accession>A0AAV9CWJ3</accession>
<dbReference type="InterPro" id="IPR006094">
    <property type="entry name" value="Oxid_FAD_bind_N"/>
</dbReference>
<dbReference type="Gene3D" id="3.30.465.10">
    <property type="match status" value="1"/>
</dbReference>
<dbReference type="EMBL" id="JAUJYO010000017">
    <property type="protein sequence ID" value="KAK1293292.1"/>
    <property type="molecule type" value="Genomic_DNA"/>
</dbReference>
<dbReference type="AlphaFoldDB" id="A0AAV9CWJ3"/>
<dbReference type="GO" id="GO:0050660">
    <property type="term" value="F:flavin adenine dinucleotide binding"/>
    <property type="evidence" value="ECO:0007669"/>
    <property type="project" value="InterPro"/>
</dbReference>